<dbReference type="EMBL" id="NWUJ01000001">
    <property type="protein sequence ID" value="PFH37795.1"/>
    <property type="molecule type" value="Genomic_DNA"/>
</dbReference>
<feature type="compositionally biased region" description="Basic residues" evidence="1">
    <location>
        <begin position="694"/>
        <end position="704"/>
    </location>
</feature>
<dbReference type="RefSeq" id="XP_029221804.1">
    <property type="nucleotide sequence ID" value="XM_029358892.1"/>
</dbReference>
<feature type="region of interest" description="Disordered" evidence="1">
    <location>
        <begin position="451"/>
        <end position="756"/>
    </location>
</feature>
<feature type="compositionally biased region" description="Basic and acidic residues" evidence="1">
    <location>
        <begin position="282"/>
        <end position="298"/>
    </location>
</feature>
<feature type="compositionally biased region" description="Basic and acidic residues" evidence="1">
    <location>
        <begin position="142"/>
        <end position="161"/>
    </location>
</feature>
<feature type="compositionally biased region" description="Basic and acidic residues" evidence="1">
    <location>
        <begin position="846"/>
        <end position="857"/>
    </location>
</feature>
<evidence type="ECO:0000256" key="1">
    <source>
        <dbReference type="SAM" id="MobiDB-lite"/>
    </source>
</evidence>
<keyword evidence="3" id="KW-1185">Reference proteome</keyword>
<feature type="region of interest" description="Disordered" evidence="1">
    <location>
        <begin position="131"/>
        <end position="196"/>
    </location>
</feature>
<feature type="compositionally biased region" description="Basic and acidic residues" evidence="1">
    <location>
        <begin position="241"/>
        <end position="251"/>
    </location>
</feature>
<proteinExistence type="predicted"/>
<accession>A0A2A9MII6</accession>
<feature type="compositionally biased region" description="Basic and acidic residues" evidence="1">
    <location>
        <begin position="527"/>
        <end position="544"/>
    </location>
</feature>
<feature type="compositionally biased region" description="Basic and acidic residues" evidence="1">
    <location>
        <begin position="471"/>
        <end position="481"/>
    </location>
</feature>
<evidence type="ECO:0000313" key="2">
    <source>
        <dbReference type="EMBL" id="PFH37795.1"/>
    </source>
</evidence>
<feature type="region of interest" description="Disordered" evidence="1">
    <location>
        <begin position="1"/>
        <end position="23"/>
    </location>
</feature>
<dbReference type="Proteomes" id="UP000224006">
    <property type="component" value="Chromosome I"/>
</dbReference>
<feature type="compositionally biased region" description="Low complexity" evidence="1">
    <location>
        <begin position="364"/>
        <end position="429"/>
    </location>
</feature>
<feature type="compositionally biased region" description="Low complexity" evidence="1">
    <location>
        <begin position="919"/>
        <end position="932"/>
    </location>
</feature>
<sequence length="1018" mass="110863">MDVVHSENLFPAEEKAKRRSLSSTFREECTTVSEEDVLFAGEGRDDCLETPEREEALPFEQRDENKENNCQDGENNCQSNYQDNCQSGSGLAAPPDSPTLSGAQPVGIPELAKPQKQTRLSNFFSFVVKPAAPTQPSAGGAKAEKEKPGSSQEKRTKKIDASKAAQNKLPFIAEQAARREAVEASTPPSTSSVPCASAPSALVLLPLCASHTPAAESFVSPSSSFVSAEACAAADAGGKTGRGDAALRSDEVSEGQPSSCVGSAEAQETDTLEVSAAEATDEAERPAAREERGSRGELEGTAVGAELPTERGERREERTQLEATQHTRGREGADDCGAEGYEQTPPSLSAERAASDPDEALMHASPARRTSLRLAASAVPASPSTAPVSPTPPCAASASPASPSSLSSSRCLSSSPSDSERAAAASQPASLLPALDAAAAEDARAIALEEVEGEDACGREPGEKENDDDCILEREDTDKTRGRGSAALREAWSAIFRRSSKQGDGEARDNLTSPSEEPKRRQSSSAVKRETGRERLHSREKEGEAIAPSAPVEAEAEAKQELENKPTPRVERGGRGGRRARGRRSTDALGILPVPAQRKGEERGNTPVEDSERREEPVEEAGRRRSKRVLECQQRRPLSDAEPVAVSVSESEEEERKAGNSEAEEAEDEAKQKRRCSARSLLPGAFPSTTSGVRGKRGRPKKRARVEAVPKQKDEKWDFFASKEERRQRQEEEARKRRQQEAERKKQEEEERRQREAFEAMMQRRRVILQEQQMQREREDEQRVRLLVERNAAWLASLKAFEEADALDERPQHRFPDIAAPKSLETHGVQADVRASRLEEDLLRQKSAARRVERSDAEGGEAEVAPRGTERKRRRCVAFSDEEADERVEPVVATGEAPRNEEEEEAAQRSADGRREGTAASREAPSVAAAAAQGKRFSPSSLRAAHAPPPQLAACGWAEVREKFLQLCGLAGFRARDATFFVADGPFTFYTRKGILNLLQKAGEVLYACERSTTLRWR</sequence>
<dbReference type="KEGG" id="bbes:BESB_001370"/>
<protein>
    <submittedName>
        <fullName evidence="2">Uncharacterized protein</fullName>
    </submittedName>
</protein>
<feature type="region of interest" description="Disordered" evidence="1">
    <location>
        <begin position="846"/>
        <end position="933"/>
    </location>
</feature>
<feature type="compositionally biased region" description="Basic and acidic residues" evidence="1">
    <location>
        <begin position="43"/>
        <end position="69"/>
    </location>
</feature>
<organism evidence="2 3">
    <name type="scientific">Besnoitia besnoiti</name>
    <name type="common">Apicomplexan protozoan</name>
    <dbReference type="NCBI Taxonomy" id="94643"/>
    <lineage>
        <taxon>Eukaryota</taxon>
        <taxon>Sar</taxon>
        <taxon>Alveolata</taxon>
        <taxon>Apicomplexa</taxon>
        <taxon>Conoidasida</taxon>
        <taxon>Coccidia</taxon>
        <taxon>Eucoccidiorida</taxon>
        <taxon>Eimeriorina</taxon>
        <taxon>Sarcocystidae</taxon>
        <taxon>Besnoitia</taxon>
    </lineage>
</organism>
<evidence type="ECO:0000313" key="3">
    <source>
        <dbReference type="Proteomes" id="UP000224006"/>
    </source>
</evidence>
<name>A0A2A9MII6_BESBE</name>
<dbReference type="VEuPathDB" id="ToxoDB:BESB_001370"/>
<feature type="compositionally biased region" description="Polar residues" evidence="1">
    <location>
        <begin position="70"/>
        <end position="89"/>
    </location>
</feature>
<feature type="compositionally biased region" description="Basic and acidic residues" evidence="1">
    <location>
        <begin position="598"/>
        <end position="639"/>
    </location>
</feature>
<feature type="compositionally biased region" description="Basic and acidic residues" evidence="1">
    <location>
        <begin position="556"/>
        <end position="574"/>
    </location>
</feature>
<reference evidence="2 3" key="1">
    <citation type="submission" date="2017-09" db="EMBL/GenBank/DDBJ databases">
        <title>Genome sequencing of Besnoitia besnoiti strain Bb-Ger1.</title>
        <authorList>
            <person name="Schares G."/>
            <person name="Venepally P."/>
            <person name="Lorenzi H.A."/>
        </authorList>
    </citation>
    <scope>NUCLEOTIDE SEQUENCE [LARGE SCALE GENOMIC DNA]</scope>
    <source>
        <strain evidence="2 3">Bb-Ger1</strain>
    </source>
</reference>
<feature type="compositionally biased region" description="Basic and acidic residues" evidence="1">
    <location>
        <begin position="705"/>
        <end position="756"/>
    </location>
</feature>
<dbReference type="GeneID" id="40305200"/>
<dbReference type="AlphaFoldDB" id="A0A2A9MII6"/>
<feature type="compositionally biased region" description="Basic and acidic residues" evidence="1">
    <location>
        <begin position="308"/>
        <end position="320"/>
    </location>
</feature>
<feature type="region of interest" description="Disordered" evidence="1">
    <location>
        <begin position="43"/>
        <end position="115"/>
    </location>
</feature>
<feature type="region of interest" description="Disordered" evidence="1">
    <location>
        <begin position="229"/>
        <end position="429"/>
    </location>
</feature>
<comment type="caution">
    <text evidence="2">The sequence shown here is derived from an EMBL/GenBank/DDBJ whole genome shotgun (WGS) entry which is preliminary data.</text>
</comment>
<gene>
    <name evidence="2" type="ORF">BESB_001370</name>
</gene>